<dbReference type="PANTHER" id="PTHR12483:SF120">
    <property type="entry name" value="HIGH-AFFINITY COPPER TRANSPORTER CTRA2"/>
    <property type="match status" value="1"/>
</dbReference>
<dbReference type="Pfam" id="PF04145">
    <property type="entry name" value="Ctr"/>
    <property type="match status" value="1"/>
</dbReference>
<keyword evidence="4" id="KW-0813">Transport</keyword>
<organism evidence="5 6">
    <name type="scientific">Melanomma pulvis-pyrius CBS 109.77</name>
    <dbReference type="NCBI Taxonomy" id="1314802"/>
    <lineage>
        <taxon>Eukaryota</taxon>
        <taxon>Fungi</taxon>
        <taxon>Dikarya</taxon>
        <taxon>Ascomycota</taxon>
        <taxon>Pezizomycotina</taxon>
        <taxon>Dothideomycetes</taxon>
        <taxon>Pleosporomycetidae</taxon>
        <taxon>Pleosporales</taxon>
        <taxon>Melanommataceae</taxon>
        <taxon>Melanomma</taxon>
    </lineage>
</organism>
<dbReference type="GO" id="GO:0005375">
    <property type="term" value="F:copper ion transmembrane transporter activity"/>
    <property type="evidence" value="ECO:0007669"/>
    <property type="project" value="UniProtKB-UniRule"/>
</dbReference>
<evidence type="ECO:0000256" key="2">
    <source>
        <dbReference type="ARBA" id="ARBA00022989"/>
    </source>
</evidence>
<keyword evidence="1 4" id="KW-0812">Transmembrane</keyword>
<dbReference type="OrthoDB" id="73901at2759"/>
<name>A0A6A6XYP2_9PLEO</name>
<reference evidence="5" key="1">
    <citation type="journal article" date="2020" name="Stud. Mycol.">
        <title>101 Dothideomycetes genomes: a test case for predicting lifestyles and emergence of pathogens.</title>
        <authorList>
            <person name="Haridas S."/>
            <person name="Albert R."/>
            <person name="Binder M."/>
            <person name="Bloem J."/>
            <person name="Labutti K."/>
            <person name="Salamov A."/>
            <person name="Andreopoulos B."/>
            <person name="Baker S."/>
            <person name="Barry K."/>
            <person name="Bills G."/>
            <person name="Bluhm B."/>
            <person name="Cannon C."/>
            <person name="Castanera R."/>
            <person name="Culley D."/>
            <person name="Daum C."/>
            <person name="Ezra D."/>
            <person name="Gonzalez J."/>
            <person name="Henrissat B."/>
            <person name="Kuo A."/>
            <person name="Liang C."/>
            <person name="Lipzen A."/>
            <person name="Lutzoni F."/>
            <person name="Magnuson J."/>
            <person name="Mondo S."/>
            <person name="Nolan M."/>
            <person name="Ohm R."/>
            <person name="Pangilinan J."/>
            <person name="Park H.-J."/>
            <person name="Ramirez L."/>
            <person name="Alfaro M."/>
            <person name="Sun H."/>
            <person name="Tritt A."/>
            <person name="Yoshinaga Y."/>
            <person name="Zwiers L.-H."/>
            <person name="Turgeon B."/>
            <person name="Goodwin S."/>
            <person name="Spatafora J."/>
            <person name="Crous P."/>
            <person name="Grigoriev I."/>
        </authorList>
    </citation>
    <scope>NUCLEOTIDE SEQUENCE</scope>
    <source>
        <strain evidence="5">CBS 109.77</strain>
    </source>
</reference>
<keyword evidence="4" id="KW-0187">Copper transport</keyword>
<comment type="subcellular location">
    <subcellularLocation>
        <location evidence="4">Membrane</location>
        <topology evidence="4">Multi-pass membrane protein</topology>
    </subcellularLocation>
</comment>
<dbReference type="GO" id="GO:0005886">
    <property type="term" value="C:plasma membrane"/>
    <property type="evidence" value="ECO:0007669"/>
    <property type="project" value="TreeGrafter"/>
</dbReference>
<keyword evidence="4" id="KW-0186">Copper</keyword>
<dbReference type="Proteomes" id="UP000799757">
    <property type="component" value="Unassembled WGS sequence"/>
</dbReference>
<accession>A0A6A6XYP2</accession>
<keyword evidence="3 4" id="KW-0472">Membrane</keyword>
<protein>
    <recommendedName>
        <fullName evidence="4">Copper transport protein</fullName>
    </recommendedName>
</protein>
<feature type="transmembrane region" description="Helical" evidence="4">
    <location>
        <begin position="46"/>
        <end position="67"/>
    </location>
</feature>
<dbReference type="AlphaFoldDB" id="A0A6A6XYP2"/>
<dbReference type="EMBL" id="MU001743">
    <property type="protein sequence ID" value="KAF2800727.1"/>
    <property type="molecule type" value="Genomic_DNA"/>
</dbReference>
<evidence type="ECO:0000313" key="5">
    <source>
        <dbReference type="EMBL" id="KAF2800727.1"/>
    </source>
</evidence>
<sequence>MVAHSGHEMTTESMDMGSTSAMTMTMTFFTATNTPLYSDSWTPSSAGAYAGTCIFLIILAITLRALFTLKAFLEVKSIEAALKRRYVVVADQPFPAEKNASDANSMTGILTTNGVQENVRVVSAPVKHIQPWRFSTDLPRAALMTVAAGVGYLLMLAVMTYNVGYFLSVLAGAFIGELALGRFTQGVMTM</sequence>
<proteinExistence type="inferred from homology"/>
<evidence type="ECO:0000313" key="6">
    <source>
        <dbReference type="Proteomes" id="UP000799757"/>
    </source>
</evidence>
<gene>
    <name evidence="5" type="ORF">K505DRAFT_320262</name>
</gene>
<comment type="similarity">
    <text evidence="4">Belongs to the copper transporter (Ctr) (TC 1.A.56) family. SLC31A subfamily.</text>
</comment>
<keyword evidence="4" id="KW-0406">Ion transport</keyword>
<dbReference type="PANTHER" id="PTHR12483">
    <property type="entry name" value="SOLUTE CARRIER FAMILY 31 COPPER TRANSPORTERS"/>
    <property type="match status" value="1"/>
</dbReference>
<evidence type="ECO:0000256" key="3">
    <source>
        <dbReference type="ARBA" id="ARBA00023136"/>
    </source>
</evidence>
<evidence type="ECO:0000256" key="4">
    <source>
        <dbReference type="RuleBase" id="RU367022"/>
    </source>
</evidence>
<dbReference type="InterPro" id="IPR007274">
    <property type="entry name" value="Cop_transporter"/>
</dbReference>
<keyword evidence="2 4" id="KW-1133">Transmembrane helix</keyword>
<evidence type="ECO:0000256" key="1">
    <source>
        <dbReference type="ARBA" id="ARBA00022692"/>
    </source>
</evidence>
<keyword evidence="6" id="KW-1185">Reference proteome</keyword>